<evidence type="ECO:0000313" key="25">
    <source>
        <dbReference type="EMBL" id="KAH1164728.1"/>
    </source>
</evidence>
<evidence type="ECO:0000256" key="21">
    <source>
        <dbReference type="ARBA" id="ARBA00077848"/>
    </source>
</evidence>
<keyword evidence="12" id="KW-0482">Metalloprotease</keyword>
<dbReference type="PROSITE" id="PS50923">
    <property type="entry name" value="SUSHI"/>
    <property type="match status" value="2"/>
</dbReference>
<feature type="region of interest" description="Disordered" evidence="23">
    <location>
        <begin position="31"/>
        <end position="60"/>
    </location>
</feature>
<dbReference type="FunFam" id="3.40.390.10:FF:000026">
    <property type="entry name" value="Pappalysin 1"/>
    <property type="match status" value="1"/>
</dbReference>
<name>A0A9D4ANQ7_9SAUR</name>
<dbReference type="Gene3D" id="2.10.70.10">
    <property type="entry name" value="Complement Module, domain 1"/>
    <property type="match status" value="3"/>
</dbReference>
<evidence type="ECO:0000256" key="16">
    <source>
        <dbReference type="ARBA" id="ARBA00052840"/>
    </source>
</evidence>
<dbReference type="Pfam" id="PF13385">
    <property type="entry name" value="Laminin_G_3"/>
    <property type="match status" value="1"/>
</dbReference>
<keyword evidence="7" id="KW-0479">Metal-binding</keyword>
<dbReference type="InterPro" id="IPR008754">
    <property type="entry name" value="Peptidase_M43"/>
</dbReference>
<keyword evidence="4" id="KW-0964">Secreted</keyword>
<dbReference type="Proteomes" id="UP000827986">
    <property type="component" value="Unassembled WGS sequence"/>
</dbReference>
<dbReference type="CDD" id="cd00033">
    <property type="entry name" value="CCP"/>
    <property type="match status" value="3"/>
</dbReference>
<evidence type="ECO:0000256" key="11">
    <source>
        <dbReference type="ARBA" id="ARBA00022833"/>
    </source>
</evidence>
<dbReference type="EC" id="3.4.24.79" evidence="18"/>
<evidence type="ECO:0000256" key="19">
    <source>
        <dbReference type="ARBA" id="ARBA00067550"/>
    </source>
</evidence>
<evidence type="ECO:0000256" key="20">
    <source>
        <dbReference type="ARBA" id="ARBA00075042"/>
    </source>
</evidence>
<dbReference type="EMBL" id="JAHDVG010000572">
    <property type="protein sequence ID" value="KAH1164728.1"/>
    <property type="molecule type" value="Genomic_DNA"/>
</dbReference>
<dbReference type="FunFam" id="2.60.120.200:FF:000097">
    <property type="entry name" value="Pappalysin 1"/>
    <property type="match status" value="1"/>
</dbReference>
<keyword evidence="15" id="KW-0325">Glycoprotein</keyword>
<dbReference type="InterPro" id="IPR043543">
    <property type="entry name" value="PAPPA/PAPPA2"/>
</dbReference>
<comment type="caution">
    <text evidence="25">The sequence shown here is derived from an EMBL/GenBank/DDBJ whole genome shotgun (WGS) entry which is preliminary data.</text>
</comment>
<evidence type="ECO:0000256" key="9">
    <source>
        <dbReference type="ARBA" id="ARBA00022737"/>
    </source>
</evidence>
<keyword evidence="13" id="KW-0865">Zymogen</keyword>
<reference evidence="25" key="1">
    <citation type="submission" date="2021-09" db="EMBL/GenBank/DDBJ databases">
        <title>The genome of Mauremys mutica provides insights into the evolution of semi-aquatic lifestyle.</title>
        <authorList>
            <person name="Gong S."/>
            <person name="Gao Y."/>
        </authorList>
    </citation>
    <scope>NUCLEOTIDE SEQUENCE</scope>
    <source>
        <strain evidence="25">MM-2020</strain>
        <tissue evidence="25">Muscle</tissue>
    </source>
</reference>
<evidence type="ECO:0000259" key="24">
    <source>
        <dbReference type="PROSITE" id="PS50923"/>
    </source>
</evidence>
<dbReference type="Pfam" id="PF00084">
    <property type="entry name" value="Sushi"/>
    <property type="match status" value="2"/>
</dbReference>
<dbReference type="Pfam" id="PF25900">
    <property type="entry name" value="PAPPA"/>
    <property type="match status" value="1"/>
</dbReference>
<dbReference type="GO" id="GO:0004222">
    <property type="term" value="F:metalloendopeptidase activity"/>
    <property type="evidence" value="ECO:0007669"/>
    <property type="project" value="TreeGrafter"/>
</dbReference>
<evidence type="ECO:0000256" key="3">
    <source>
        <dbReference type="ARBA" id="ARBA00008721"/>
    </source>
</evidence>
<comment type="similarity">
    <text evidence="3">Belongs to the peptidase M43B family.</text>
</comment>
<evidence type="ECO:0000256" key="13">
    <source>
        <dbReference type="ARBA" id="ARBA00023145"/>
    </source>
</evidence>
<feature type="disulfide bond" evidence="22">
    <location>
        <begin position="1347"/>
        <end position="1390"/>
    </location>
</feature>
<organism evidence="25 26">
    <name type="scientific">Mauremys mutica</name>
    <name type="common">yellowpond turtle</name>
    <dbReference type="NCBI Taxonomy" id="74926"/>
    <lineage>
        <taxon>Eukaryota</taxon>
        <taxon>Metazoa</taxon>
        <taxon>Chordata</taxon>
        <taxon>Craniata</taxon>
        <taxon>Vertebrata</taxon>
        <taxon>Euteleostomi</taxon>
        <taxon>Archelosauria</taxon>
        <taxon>Testudinata</taxon>
        <taxon>Testudines</taxon>
        <taxon>Cryptodira</taxon>
        <taxon>Durocryptodira</taxon>
        <taxon>Testudinoidea</taxon>
        <taxon>Geoemydidae</taxon>
        <taxon>Geoemydinae</taxon>
        <taxon>Mauremys</taxon>
    </lineage>
</organism>
<evidence type="ECO:0000256" key="12">
    <source>
        <dbReference type="ARBA" id="ARBA00023049"/>
    </source>
</evidence>
<evidence type="ECO:0000256" key="15">
    <source>
        <dbReference type="ARBA" id="ARBA00023180"/>
    </source>
</evidence>
<dbReference type="FunFam" id="2.10.70.10:FF:000045">
    <property type="entry name" value="Pappalysin 1"/>
    <property type="match status" value="1"/>
</dbReference>
<dbReference type="Gene3D" id="3.40.390.10">
    <property type="entry name" value="Collagenase (Catalytic Domain)"/>
    <property type="match status" value="1"/>
</dbReference>
<keyword evidence="9" id="KW-0677">Repeat</keyword>
<evidence type="ECO:0000256" key="5">
    <source>
        <dbReference type="ARBA" id="ARBA00022659"/>
    </source>
</evidence>
<evidence type="ECO:0000256" key="7">
    <source>
        <dbReference type="ARBA" id="ARBA00022723"/>
    </source>
</evidence>
<dbReference type="PANTHER" id="PTHR46130:SF2">
    <property type="entry name" value="PAPPALYSIN-1"/>
    <property type="match status" value="1"/>
</dbReference>
<dbReference type="Gene3D" id="2.60.120.200">
    <property type="match status" value="1"/>
</dbReference>
<proteinExistence type="inferred from homology"/>
<dbReference type="InterPro" id="IPR035976">
    <property type="entry name" value="Sushi/SCR/CCP_sf"/>
</dbReference>
<keyword evidence="8" id="KW-0732">Signal</keyword>
<dbReference type="GO" id="GO:0046872">
    <property type="term" value="F:metal ion binding"/>
    <property type="evidence" value="ECO:0007669"/>
    <property type="project" value="UniProtKB-KW"/>
</dbReference>
<dbReference type="PANTHER" id="PTHR46130">
    <property type="entry name" value="LAMGL DOMAIN-CONTAINING PROTEIN"/>
    <property type="match status" value="1"/>
</dbReference>
<evidence type="ECO:0000256" key="4">
    <source>
        <dbReference type="ARBA" id="ARBA00022525"/>
    </source>
</evidence>
<accession>A0A9D4ANQ7</accession>
<protein>
    <recommendedName>
        <fullName evidence="19">Pappalysin-1</fullName>
        <ecNumber evidence="18">3.4.24.79</ecNumber>
    </recommendedName>
    <alternativeName>
        <fullName evidence="20">Insulin-like growth factor-dependent IGF-binding protein 4 protease</fullName>
    </alternativeName>
    <alternativeName>
        <fullName evidence="21">Pregnancy-associated plasma protein A</fullName>
    </alternativeName>
</protein>
<dbReference type="GO" id="GO:0005615">
    <property type="term" value="C:extracellular space"/>
    <property type="evidence" value="ECO:0007669"/>
    <property type="project" value="TreeGrafter"/>
</dbReference>
<evidence type="ECO:0000256" key="1">
    <source>
        <dbReference type="ARBA" id="ARBA00001947"/>
    </source>
</evidence>
<evidence type="ECO:0000256" key="18">
    <source>
        <dbReference type="ARBA" id="ARBA00066853"/>
    </source>
</evidence>
<evidence type="ECO:0000256" key="14">
    <source>
        <dbReference type="ARBA" id="ARBA00023157"/>
    </source>
</evidence>
<dbReference type="FunFam" id="2.10.70.10:FF:000061">
    <property type="entry name" value="Pappalysin 1"/>
    <property type="match status" value="1"/>
</dbReference>
<keyword evidence="11" id="KW-0862">Zinc</keyword>
<dbReference type="SMART" id="SM00032">
    <property type="entry name" value="CCP"/>
    <property type="match status" value="3"/>
</dbReference>
<dbReference type="GO" id="GO:0006508">
    <property type="term" value="P:proteolysis"/>
    <property type="evidence" value="ECO:0007669"/>
    <property type="project" value="UniProtKB-KW"/>
</dbReference>
<comment type="catalytic activity">
    <reaction evidence="16">
        <text>Cleavage of the 135-Met-|-Lys-136 bond in insulin-like growth factor binding protein (IGFBP)-4, and the 143-Ser-|-Lys-144 bond in IGFBP-5.</text>
        <dbReference type="EC" id="3.4.24.79"/>
    </reaction>
</comment>
<evidence type="ECO:0000256" key="6">
    <source>
        <dbReference type="ARBA" id="ARBA00022670"/>
    </source>
</evidence>
<dbReference type="InterPro" id="IPR006558">
    <property type="entry name" value="LamG-like"/>
</dbReference>
<feature type="domain" description="Sushi" evidence="24">
    <location>
        <begin position="1345"/>
        <end position="1405"/>
    </location>
</feature>
<dbReference type="InterPro" id="IPR024079">
    <property type="entry name" value="MetalloPept_cat_dom_sf"/>
</dbReference>
<keyword evidence="5 22" id="KW-0768">Sushi</keyword>
<dbReference type="SUPFAM" id="SSF49899">
    <property type="entry name" value="Concanavalin A-like lectins/glucanases"/>
    <property type="match status" value="1"/>
</dbReference>
<keyword evidence="26" id="KW-1185">Reference proteome</keyword>
<evidence type="ECO:0000256" key="10">
    <source>
        <dbReference type="ARBA" id="ARBA00022801"/>
    </source>
</evidence>
<evidence type="ECO:0000256" key="23">
    <source>
        <dbReference type="SAM" id="MobiDB-lite"/>
    </source>
</evidence>
<keyword evidence="6" id="KW-0645">Protease</keyword>
<evidence type="ECO:0000256" key="2">
    <source>
        <dbReference type="ARBA" id="ARBA00004613"/>
    </source>
</evidence>
<keyword evidence="10" id="KW-0378">Hydrolase</keyword>
<feature type="domain" description="Sushi" evidence="24">
    <location>
        <begin position="1215"/>
        <end position="1276"/>
    </location>
</feature>
<comment type="cofactor">
    <cofactor evidence="1">
        <name>Zn(2+)</name>
        <dbReference type="ChEBI" id="CHEBI:29105"/>
    </cofactor>
</comment>
<evidence type="ECO:0000256" key="17">
    <source>
        <dbReference type="ARBA" id="ARBA00065954"/>
    </source>
</evidence>
<evidence type="ECO:0000256" key="8">
    <source>
        <dbReference type="ARBA" id="ARBA00022729"/>
    </source>
</evidence>
<dbReference type="SMART" id="SM00560">
    <property type="entry name" value="LamGL"/>
    <property type="match status" value="1"/>
</dbReference>
<dbReference type="SUPFAM" id="SSF55486">
    <property type="entry name" value="Metalloproteases ('zincins'), catalytic domain"/>
    <property type="match status" value="1"/>
</dbReference>
<dbReference type="InterPro" id="IPR013320">
    <property type="entry name" value="ConA-like_dom_sf"/>
</dbReference>
<dbReference type="FunFam" id="2.10.70.10:FF:000057">
    <property type="entry name" value="Pappalysin 1"/>
    <property type="match status" value="1"/>
</dbReference>
<dbReference type="NCBIfam" id="TIGR02232">
    <property type="entry name" value="myxo_disulf_rpt"/>
    <property type="match status" value="1"/>
</dbReference>
<sequence>MDERSRRAKRDTRHTRQIHYTALGTCATRLAQGRRSTASLEPLPVPRRRQQREVKGEEDSLTPSRALYFSGQGDQLRLKADIELPRDAFTLQVWLRAEGGQRSPAVIAGLYDKCSYTSRDRGWVLGINTVSDQGNRDPRYFFSLKTDRARKVTTIATHRSYLPNQWVHLAATYDGHLMKLYVNGAQVATSGEQVGTIFSLLTLKCKVLMIGGNALNQNYRGYIEHFNLWRTAWSQKEILFDMGQVIHELDTPLPQLVLQESLLNVKNTWSPMKDGSSPQIEFNYHHGYLLDTSLDPPLCGQTVCDNVEVIASYNKLPRFRHNKVVRYRVVNLYDDVYQNPTVSRQQIEFQHQQLNEAFSCYNITWELEVLDVRNSSLRRRLILANCDISKIGDENCDPECNHTLTGYDGGDCRHVRHALFHKKKQNGVCDMDCNYERYNFDGGECCNPEITDVTKTCFEPDSPYRAYLDANELKNILKLDGSTHLNVFFANSSEEELAGVATWPWDKEALMHLGGIVLNPSFYGIPGHTHTMIHEIGHSLGLYHVFRGISEILSCSDPCMETEPSFETGDLCGDTNPAPKHKLCGDPGPGNDTCGFHSFLKHTNDDCTNSFTPNQMARMHCYLDLVYQSWQPVKKPAPIAIAPQIVDQTSNSIALEWFPPVDGHFFEREVGSACDLCTEGRVLVQYAFGASSPMPCDPSGHWSPREAEGHPDVEQPCKPSVRTWSPNSGVHQHTVLPVCPEPQGCYLVLEFRYPLIPESLTVWVTFVSTDWDSSGAVNDIKLLTISGKNISLGPQNVFCDIPLTIKLNAKQVGEEVYGIQIYTLDEHLEIDAAMLSSIPRSLLCADCRPIWYKVLRDPPFQTGSPFVISNLSRRFMDTELSESVVYTYQFAVISGTEESEPSPMTLYTHGSGYCGDGIIQKDLGEECDDMNKINGDGCSLFCQQELSFNCLDEPSRCYFHDGDGVCEEFEQMTSIKDCGVYTPKGFLDQWASNVSVSHHSDQGCPGWVVIGQPAATQVCRTKVMDLSDVVSEYAWYPCTANLPYSHMTQTIFWLKAYFSQPMVAAAIIVHLVTDGTHYLDQKQETITVQLFDTKKQNHDLGVHVLSCRNNPLIIPVIHDLSHPFYHTQAVLISFSSPYVAISGVALRSFHNFDPITISSCQRGQTYSLAEQRNVKSQHHRFECQSLESFGDKLESSITVTCTDGKWNKQVACEPVDCGIPDQYHVYPATFNCSEGTTFGKKCSFSCRPPALLKGNNSNLTCMEDGLWSFPEALCELMCRAPSLVPNADLQTARCREDKHKVGSFCKYKCKPGYHVPGSSRKANKRAFKIQCMQDGTWLAGACVPVTCDPPPSKFHGLYQCTNGFQFNSECRIKCEEDDNQSGRGNNVIHCRKDGTWSGSFHLCKEMQGQCSLPTQLNSNFKLHCAHGYGIGAECTTSCPDHNEPILLHVNETIQDIQHWMNPQRVKSVVCTAGLKWYPHPALIHCIKACNGGIPSSDSYVRYLLCLGEGHIKDRGSICKLFTKRTLMARDLLLEQYLLERVMRPSSDRQLPSDLAGILHCYGVYWLILCCALGAFWPCHRADGDIGTIAHTTWAADYEVEARPGTKDLLSTAASFSIITVLEANPIIKFSTSLSANASLVQGGNVSHLVPLVPMPHSSSALMLPPYWTSN</sequence>
<dbReference type="GO" id="GO:0007166">
    <property type="term" value="P:cell surface receptor signaling pathway"/>
    <property type="evidence" value="ECO:0007669"/>
    <property type="project" value="TreeGrafter"/>
</dbReference>
<dbReference type="InterPro" id="IPR000800">
    <property type="entry name" value="Notch_dom"/>
</dbReference>
<comment type="caution">
    <text evidence="22">Lacks conserved residue(s) required for the propagation of feature annotation.</text>
</comment>
<gene>
    <name evidence="25" type="ORF">KIL84_004980</name>
</gene>
<evidence type="ECO:0000256" key="22">
    <source>
        <dbReference type="PROSITE-ProRule" id="PRU00302"/>
    </source>
</evidence>
<keyword evidence="14 22" id="KW-1015">Disulfide bond</keyword>
<evidence type="ECO:0000313" key="26">
    <source>
        <dbReference type="Proteomes" id="UP000827986"/>
    </source>
</evidence>
<dbReference type="CDD" id="cd04275">
    <property type="entry name" value="ZnMc_pappalysin_like"/>
    <property type="match status" value="1"/>
</dbReference>
<dbReference type="InterPro" id="IPR058897">
    <property type="entry name" value="PAPPA_SD_C"/>
</dbReference>
<dbReference type="InterPro" id="IPR011936">
    <property type="entry name" value="Myxo_disulph_rpt"/>
</dbReference>
<comment type="subcellular location">
    <subcellularLocation>
        <location evidence="2">Secreted</location>
    </subcellularLocation>
</comment>
<dbReference type="SUPFAM" id="SSF57535">
    <property type="entry name" value="Complement control module/SCR domain"/>
    <property type="match status" value="3"/>
</dbReference>
<dbReference type="SMART" id="SM00004">
    <property type="entry name" value="NL"/>
    <property type="match status" value="1"/>
</dbReference>
<comment type="subunit">
    <text evidence="17">Homodimer; disulfide-linked. In pregnancy serum, predominantly found as a disulfide-linked 2:2 heterotetramer with the proform of PRG2.</text>
</comment>
<dbReference type="InterPro" id="IPR000436">
    <property type="entry name" value="Sushi_SCR_CCP_dom"/>
</dbReference>